<dbReference type="Proteomes" id="UP000561178">
    <property type="component" value="Unassembled WGS sequence"/>
</dbReference>
<evidence type="ECO:0000256" key="2">
    <source>
        <dbReference type="ARBA" id="ARBA00022676"/>
    </source>
</evidence>
<keyword evidence="5 10" id="KW-0732">Signal</keyword>
<evidence type="ECO:0000313" key="12">
    <source>
        <dbReference type="Proteomes" id="UP000561178"/>
    </source>
</evidence>
<dbReference type="GO" id="GO:0106274">
    <property type="term" value="F:NAD+-protein-arginine ADP-ribosyltransferase activity"/>
    <property type="evidence" value="ECO:0007669"/>
    <property type="project" value="UniProtKB-EC"/>
</dbReference>
<dbReference type="AlphaFoldDB" id="A0A7K9WD54"/>
<comment type="catalytic activity">
    <reaction evidence="9 10">
        <text>L-arginyl-[protein] + NAD(+) = N(omega)-(ADP-D-ribosyl)-L-arginyl-[protein] + nicotinamide + H(+)</text>
        <dbReference type="Rhea" id="RHEA:19149"/>
        <dbReference type="Rhea" id="RHEA-COMP:10532"/>
        <dbReference type="Rhea" id="RHEA-COMP:15087"/>
        <dbReference type="ChEBI" id="CHEBI:15378"/>
        <dbReference type="ChEBI" id="CHEBI:17154"/>
        <dbReference type="ChEBI" id="CHEBI:29965"/>
        <dbReference type="ChEBI" id="CHEBI:57540"/>
        <dbReference type="ChEBI" id="CHEBI:142554"/>
        <dbReference type="EC" id="2.4.2.31"/>
    </reaction>
</comment>
<dbReference type="GO" id="GO:0044194">
    <property type="term" value="C:cytolytic granule"/>
    <property type="evidence" value="ECO:0007669"/>
    <property type="project" value="UniProtKB-ARBA"/>
</dbReference>
<protein>
    <recommendedName>
        <fullName evidence="10">NAD(P)(+)--arginine ADP-ribosyltransferase</fullName>
        <ecNumber evidence="10">2.4.2.31</ecNumber>
    </recommendedName>
    <alternativeName>
        <fullName evidence="10">Mono(ADP-ribosyl)transferase</fullName>
    </alternativeName>
</protein>
<evidence type="ECO:0000256" key="6">
    <source>
        <dbReference type="ARBA" id="ARBA00022857"/>
    </source>
</evidence>
<dbReference type="InterPro" id="IPR000768">
    <property type="entry name" value="ART"/>
</dbReference>
<evidence type="ECO:0000256" key="1">
    <source>
        <dbReference type="ARBA" id="ARBA00009558"/>
    </source>
</evidence>
<comment type="caution">
    <text evidence="11">The sequence shown here is derived from an EMBL/GenBank/DDBJ whole genome shotgun (WGS) entry which is preliminary data.</text>
</comment>
<dbReference type="FunFam" id="3.90.176.10:FF:000001">
    <property type="entry name" value="NAD(P)(+)--arginine ADP-ribosyltransferase"/>
    <property type="match status" value="1"/>
</dbReference>
<evidence type="ECO:0000256" key="3">
    <source>
        <dbReference type="ARBA" id="ARBA00022679"/>
    </source>
</evidence>
<dbReference type="Pfam" id="PF01129">
    <property type="entry name" value="ART"/>
    <property type="match status" value="1"/>
</dbReference>
<feature type="non-terminal residue" evidence="11">
    <location>
        <position position="1"/>
    </location>
</feature>
<evidence type="ECO:0000256" key="10">
    <source>
        <dbReference type="RuleBase" id="RU361228"/>
    </source>
</evidence>
<dbReference type="PROSITE" id="PS51996">
    <property type="entry name" value="TR_MART"/>
    <property type="match status" value="1"/>
</dbReference>
<dbReference type="InterPro" id="IPR050999">
    <property type="entry name" value="ADP-ribosyltransferase_ARG"/>
</dbReference>
<gene>
    <name evidence="11" type="primary">Art1</name>
    <name evidence="11" type="ORF">RHIDAH_R05828</name>
</gene>
<dbReference type="EMBL" id="VXAC01004840">
    <property type="protein sequence ID" value="NXI83057.1"/>
    <property type="molecule type" value="Genomic_DNA"/>
</dbReference>
<evidence type="ECO:0000256" key="4">
    <source>
        <dbReference type="ARBA" id="ARBA00022695"/>
    </source>
</evidence>
<dbReference type="Gene3D" id="3.90.176.10">
    <property type="entry name" value="Toxin ADP-ribosyltransferase, Chain A, domain 1"/>
    <property type="match status" value="1"/>
</dbReference>
<keyword evidence="6 10" id="KW-0521">NADP</keyword>
<keyword evidence="3 10" id="KW-0808">Transferase</keyword>
<dbReference type="GO" id="GO:0003950">
    <property type="term" value="F:NAD+ poly-ADP-ribosyltransferase activity"/>
    <property type="evidence" value="ECO:0007669"/>
    <property type="project" value="UniProtKB-ARBA"/>
</dbReference>
<feature type="signal peptide" evidence="10">
    <location>
        <begin position="1"/>
        <end position="24"/>
    </location>
</feature>
<comment type="similarity">
    <text evidence="1 10">Belongs to the Arg-specific ADP-ribosyltransferase family.</text>
</comment>
<reference evidence="11 12" key="1">
    <citation type="submission" date="2019-09" db="EMBL/GenBank/DDBJ databases">
        <title>Bird 10,000 Genomes (B10K) Project - Family phase.</title>
        <authorList>
            <person name="Zhang G."/>
        </authorList>
    </citation>
    <scope>NUCLEOTIDE SEQUENCE [LARGE SCALE GENOMIC DNA]</scope>
    <source>
        <strain evidence="11">B10K-DU-001-49</strain>
        <tissue evidence="11">Muscle</tissue>
    </source>
</reference>
<dbReference type="EC" id="2.4.2.31" evidence="10"/>
<keyword evidence="12" id="KW-1185">Reference proteome</keyword>
<dbReference type="PRINTS" id="PR00970">
    <property type="entry name" value="RIBTRNSFRASE"/>
</dbReference>
<proteinExistence type="inferred from homology"/>
<dbReference type="SUPFAM" id="SSF56399">
    <property type="entry name" value="ADP-ribosylation"/>
    <property type="match status" value="1"/>
</dbReference>
<dbReference type="GO" id="GO:0046677">
    <property type="term" value="P:response to antibiotic"/>
    <property type="evidence" value="ECO:0007669"/>
    <property type="project" value="UniProtKB-ARBA"/>
</dbReference>
<name>A0A7K9WD54_9PASS</name>
<keyword evidence="7 10" id="KW-0520">NAD</keyword>
<sequence>WPLPSMASLAHTLALLALTVATAAIEVLPLDMAQNSFDDQYRGCGRNMTAALPALNSSEVQQNRLFAQGWAKATAKWRSRGSPVSPLPSPAHAIALMAYTMDDLYDHFNAAVRVAGRSRWEYRDNFHWKTLHFLLTDALERLSRGQQCHDVYRGVRGKQFKAKQRDIVLFGQFASTSLSQKVAQIFGKDTVFQVHTCQGVKIQGFSFFPGEREVLVPPFETFRVTGVTQDTVTVRIQLESTGTHSYHNCEWLTGDAVGTTWGD</sequence>
<evidence type="ECO:0000256" key="7">
    <source>
        <dbReference type="ARBA" id="ARBA00023027"/>
    </source>
</evidence>
<evidence type="ECO:0000256" key="8">
    <source>
        <dbReference type="ARBA" id="ARBA00023157"/>
    </source>
</evidence>
<dbReference type="PANTHER" id="PTHR10339:SF19">
    <property type="entry name" value="GPI-LINKED NAD(P)(+)--ARGININE ADP-RIBOSYLTRANSFERASE 1"/>
    <property type="match status" value="1"/>
</dbReference>
<dbReference type="PANTHER" id="PTHR10339">
    <property type="entry name" value="ADP-RIBOSYLTRANSFERASE"/>
    <property type="match status" value="1"/>
</dbReference>
<evidence type="ECO:0000256" key="5">
    <source>
        <dbReference type="ARBA" id="ARBA00022729"/>
    </source>
</evidence>
<evidence type="ECO:0000313" key="11">
    <source>
        <dbReference type="EMBL" id="NXI83057.1"/>
    </source>
</evidence>
<dbReference type="GO" id="GO:0016779">
    <property type="term" value="F:nucleotidyltransferase activity"/>
    <property type="evidence" value="ECO:0007669"/>
    <property type="project" value="UniProtKB-KW"/>
</dbReference>
<keyword evidence="4" id="KW-0548">Nucleotidyltransferase</keyword>
<accession>A0A7K9WD54</accession>
<organism evidence="11 12">
    <name type="scientific">Rhipidura dahli</name>
    <dbReference type="NCBI Taxonomy" id="667186"/>
    <lineage>
        <taxon>Eukaryota</taxon>
        <taxon>Metazoa</taxon>
        <taxon>Chordata</taxon>
        <taxon>Craniata</taxon>
        <taxon>Vertebrata</taxon>
        <taxon>Euteleostomi</taxon>
        <taxon>Archelosauria</taxon>
        <taxon>Archosauria</taxon>
        <taxon>Dinosauria</taxon>
        <taxon>Saurischia</taxon>
        <taxon>Theropoda</taxon>
        <taxon>Coelurosauria</taxon>
        <taxon>Aves</taxon>
        <taxon>Neognathae</taxon>
        <taxon>Neoaves</taxon>
        <taxon>Telluraves</taxon>
        <taxon>Australaves</taxon>
        <taxon>Passeriformes</taxon>
        <taxon>Rhipiduridae</taxon>
        <taxon>Rhipidura</taxon>
    </lineage>
</organism>
<evidence type="ECO:0000256" key="9">
    <source>
        <dbReference type="ARBA" id="ARBA00047597"/>
    </source>
</evidence>
<feature type="non-terminal residue" evidence="11">
    <location>
        <position position="263"/>
    </location>
</feature>
<keyword evidence="2 10" id="KW-0328">Glycosyltransferase</keyword>
<feature type="chain" id="PRO_5029936051" description="NAD(P)(+)--arginine ADP-ribosyltransferase" evidence="10">
    <location>
        <begin position="25"/>
        <end position="263"/>
    </location>
</feature>
<dbReference type="GO" id="GO:0005615">
    <property type="term" value="C:extracellular space"/>
    <property type="evidence" value="ECO:0007669"/>
    <property type="project" value="UniProtKB-ARBA"/>
</dbReference>
<keyword evidence="8" id="KW-1015">Disulfide bond</keyword>